<protein>
    <submittedName>
        <fullName evidence="7">Aspartate aminotransferase family protein</fullName>
    </submittedName>
</protein>
<comment type="caution">
    <text evidence="7">The sequence shown here is derived from an EMBL/GenBank/DDBJ whole genome shotgun (WGS) entry which is preliminary data.</text>
</comment>
<comment type="cofactor">
    <cofactor evidence="1 6">
        <name>pyridoxal 5'-phosphate</name>
        <dbReference type="ChEBI" id="CHEBI:597326"/>
    </cofactor>
</comment>
<evidence type="ECO:0000313" key="8">
    <source>
        <dbReference type="Proteomes" id="UP000632454"/>
    </source>
</evidence>
<dbReference type="InterPro" id="IPR010977">
    <property type="entry name" value="Aromatic_deC"/>
</dbReference>
<dbReference type="EMBL" id="BMCS01000001">
    <property type="protein sequence ID" value="GGF30258.1"/>
    <property type="molecule type" value="Genomic_DNA"/>
</dbReference>
<organism evidence="7 8">
    <name type="scientific">Williamsia phyllosphaerae</name>
    <dbReference type="NCBI Taxonomy" id="885042"/>
    <lineage>
        <taxon>Bacteria</taxon>
        <taxon>Bacillati</taxon>
        <taxon>Actinomycetota</taxon>
        <taxon>Actinomycetes</taxon>
        <taxon>Mycobacteriales</taxon>
        <taxon>Nocardiaceae</taxon>
        <taxon>Williamsia</taxon>
    </lineage>
</organism>
<evidence type="ECO:0000256" key="5">
    <source>
        <dbReference type="ARBA" id="ARBA00023239"/>
    </source>
</evidence>
<dbReference type="RefSeq" id="WP_229705092.1">
    <property type="nucleotide sequence ID" value="NZ_BMCS01000001.1"/>
</dbReference>
<dbReference type="Gene3D" id="3.90.1150.10">
    <property type="entry name" value="Aspartate Aminotransferase, domain 1"/>
    <property type="match status" value="1"/>
</dbReference>
<dbReference type="PANTHER" id="PTHR11999:SF70">
    <property type="entry name" value="MIP05841P"/>
    <property type="match status" value="1"/>
</dbReference>
<evidence type="ECO:0000256" key="3">
    <source>
        <dbReference type="ARBA" id="ARBA00022793"/>
    </source>
</evidence>
<keyword evidence="8" id="KW-1185">Reference proteome</keyword>
<dbReference type="Pfam" id="PF00282">
    <property type="entry name" value="Pyridoxal_deC"/>
    <property type="match status" value="1"/>
</dbReference>
<reference evidence="8" key="1">
    <citation type="journal article" date="2019" name="Int. J. Syst. Evol. Microbiol.">
        <title>The Global Catalogue of Microorganisms (GCM) 10K type strain sequencing project: providing services to taxonomists for standard genome sequencing and annotation.</title>
        <authorList>
            <consortium name="The Broad Institute Genomics Platform"/>
            <consortium name="The Broad Institute Genome Sequencing Center for Infectious Disease"/>
            <person name="Wu L."/>
            <person name="Ma J."/>
        </authorList>
    </citation>
    <scope>NUCLEOTIDE SEQUENCE [LARGE SCALE GENOMIC DNA]</scope>
    <source>
        <strain evidence="8">CCM 7855</strain>
    </source>
</reference>
<dbReference type="SUPFAM" id="SSF53383">
    <property type="entry name" value="PLP-dependent transferases"/>
    <property type="match status" value="1"/>
</dbReference>
<dbReference type="PANTHER" id="PTHR11999">
    <property type="entry name" value="GROUP II PYRIDOXAL-5-PHOSPHATE DECARBOXYLASE"/>
    <property type="match status" value="1"/>
</dbReference>
<dbReference type="InterPro" id="IPR015422">
    <property type="entry name" value="PyrdxlP-dep_Trfase_small"/>
</dbReference>
<evidence type="ECO:0000313" key="7">
    <source>
        <dbReference type="EMBL" id="GGF30258.1"/>
    </source>
</evidence>
<dbReference type="InterPro" id="IPR015424">
    <property type="entry name" value="PyrdxlP-dep_Trfase"/>
</dbReference>
<sequence length="487" mass="51139">MSITELARLSPSVGDDGHALDELLRAVSRYSTNYLATDHPGPTAERSALAAAFAGPLQGGSIDAVAVLDELIVNGEPGLLHSGAPTFLGFVMGGAHPISVATEWLTSIWDQCGALYATSPTASVVEDTVARWLVSMFGLPQQTSVGITSGCAMSNLSGLAAARHAVLDAAGWDVERDGLFGAPVPRVLVSRGCHTTVFRALRLLGMAGQIHLVDTDDQGRMSLPALQESLRTTDGPLIVCGQVGNVDTGSVDPMPEICAAAHDAGGWVHVDAAFGMWAAAGHTVRHQVTGLEFADSWATDAHKWLNVPYDCGLVFCAHPEAHRAALRTTADYLTAAADGARDPADYTPDLSRRARALVLWATLRHLGTDGVADLIDRSCAHAATLASRLSTVPGVRIVNDVVLNQVLVTFDAPGTGPTRAHLDAIVARLQHGGTGWASPTTWRGLPTLRLSVCNWQTTAGDIDACASAIIAAHRATTDHPIHRGEQS</sequence>
<keyword evidence="7" id="KW-0032">Aminotransferase</keyword>
<keyword evidence="3" id="KW-0210">Decarboxylase</keyword>
<evidence type="ECO:0000256" key="1">
    <source>
        <dbReference type="ARBA" id="ARBA00001933"/>
    </source>
</evidence>
<keyword evidence="5 6" id="KW-0456">Lyase</keyword>
<accession>A0ABQ1V0L4</accession>
<dbReference type="InterPro" id="IPR015421">
    <property type="entry name" value="PyrdxlP-dep_Trfase_major"/>
</dbReference>
<proteinExistence type="inferred from homology"/>
<name>A0ABQ1V0L4_9NOCA</name>
<keyword evidence="7" id="KW-0808">Transferase</keyword>
<gene>
    <name evidence="7" type="ORF">GCM10007298_27780</name>
</gene>
<comment type="similarity">
    <text evidence="2 6">Belongs to the group II decarboxylase family.</text>
</comment>
<dbReference type="GO" id="GO:0008483">
    <property type="term" value="F:transaminase activity"/>
    <property type="evidence" value="ECO:0007669"/>
    <property type="project" value="UniProtKB-KW"/>
</dbReference>
<evidence type="ECO:0000256" key="2">
    <source>
        <dbReference type="ARBA" id="ARBA00009533"/>
    </source>
</evidence>
<dbReference type="Proteomes" id="UP000632454">
    <property type="component" value="Unassembled WGS sequence"/>
</dbReference>
<dbReference type="Gene3D" id="3.40.640.10">
    <property type="entry name" value="Type I PLP-dependent aspartate aminotransferase-like (Major domain)"/>
    <property type="match status" value="1"/>
</dbReference>
<dbReference type="InterPro" id="IPR002129">
    <property type="entry name" value="PyrdxlP-dep_de-COase"/>
</dbReference>
<evidence type="ECO:0000256" key="4">
    <source>
        <dbReference type="ARBA" id="ARBA00022898"/>
    </source>
</evidence>
<evidence type="ECO:0000256" key="6">
    <source>
        <dbReference type="RuleBase" id="RU000382"/>
    </source>
</evidence>
<keyword evidence="4 6" id="KW-0663">Pyridoxal phosphate</keyword>